<dbReference type="EMBL" id="QSFD01000005">
    <property type="protein sequence ID" value="RHA18711.1"/>
    <property type="molecule type" value="Genomic_DNA"/>
</dbReference>
<name>A0A413R8U7_9FIRM</name>
<dbReference type="InterPro" id="IPR023214">
    <property type="entry name" value="HAD_sf"/>
</dbReference>
<dbReference type="Pfam" id="PF12710">
    <property type="entry name" value="HAD"/>
    <property type="match status" value="1"/>
</dbReference>
<evidence type="ECO:0000313" key="2">
    <source>
        <dbReference type="Proteomes" id="UP000284779"/>
    </source>
</evidence>
<accession>A0A413R8U7</accession>
<proteinExistence type="predicted"/>
<reference evidence="1 2" key="1">
    <citation type="submission" date="2018-08" db="EMBL/GenBank/DDBJ databases">
        <title>A genome reference for cultivated species of the human gut microbiota.</title>
        <authorList>
            <person name="Zou Y."/>
            <person name="Xue W."/>
            <person name="Luo G."/>
        </authorList>
    </citation>
    <scope>NUCLEOTIDE SEQUENCE [LARGE SCALE GENOMIC DNA]</scope>
    <source>
        <strain evidence="1 2">AM44-11BH</strain>
    </source>
</reference>
<dbReference type="AlphaFoldDB" id="A0A413R8U7"/>
<protein>
    <submittedName>
        <fullName evidence="1">Haloacid dehalogenase-like hydrolase</fullName>
    </submittedName>
</protein>
<comment type="caution">
    <text evidence="1">The sequence shown here is derived from an EMBL/GenBank/DDBJ whole genome shotgun (WGS) entry which is preliminary data.</text>
</comment>
<dbReference type="SUPFAM" id="SSF56784">
    <property type="entry name" value="HAD-like"/>
    <property type="match status" value="1"/>
</dbReference>
<keyword evidence="1" id="KW-0378">Hydrolase</keyword>
<evidence type="ECO:0000313" key="1">
    <source>
        <dbReference type="EMBL" id="RHA18711.1"/>
    </source>
</evidence>
<dbReference type="GO" id="GO:0016787">
    <property type="term" value="F:hydrolase activity"/>
    <property type="evidence" value="ECO:0007669"/>
    <property type="project" value="UniProtKB-KW"/>
</dbReference>
<dbReference type="InterPro" id="IPR036412">
    <property type="entry name" value="HAD-like_sf"/>
</dbReference>
<dbReference type="RefSeq" id="WP_117970462.1">
    <property type="nucleotide sequence ID" value="NZ_CAUBDO010000003.1"/>
</dbReference>
<organism evidence="1 2">
    <name type="scientific">Eubacterium ventriosum</name>
    <dbReference type="NCBI Taxonomy" id="39496"/>
    <lineage>
        <taxon>Bacteria</taxon>
        <taxon>Bacillati</taxon>
        <taxon>Bacillota</taxon>
        <taxon>Clostridia</taxon>
        <taxon>Eubacteriales</taxon>
        <taxon>Eubacteriaceae</taxon>
        <taxon>Eubacterium</taxon>
    </lineage>
</organism>
<dbReference type="Gene3D" id="3.40.50.1000">
    <property type="entry name" value="HAD superfamily/HAD-like"/>
    <property type="match status" value="1"/>
</dbReference>
<dbReference type="Proteomes" id="UP000284779">
    <property type="component" value="Unassembled WGS sequence"/>
</dbReference>
<sequence>MEKKPILAICYDFDKTLSPDDMQAQGYIQSVNYEVSDFWKESNKLAADNDMDQNLAYMYMMRDKSRGKLVFNKETLRDEGSKVKLFPGVKTWFDRINEYGTAKDVIVEHYIISSGLKEMIEGTEVAKHFKKIYASSFYYDDRGEAVWPAQVINYTNKTQFLFRIVKGVLDINNQEVNSHFEANQYHIPFRNMVYIGDSDTDIPCMKLVNVNGGHSIGVYNAETKDKSKVFRMLDEDRIKYFAQADYTAGSKLEKLVKQIIDRTIANEKLEDFHFSCVSEKMNETKGQSEEELRKEELIDKLEDSESFANTHIVIKQLLEIKEWSENQKAKLFKIALENNQVTYILKDGDVKKFYSEICKDDNSEEAKNIKDIINKEK</sequence>
<gene>
    <name evidence="1" type="ORF">DW944_06475</name>
</gene>
<keyword evidence="2" id="KW-1185">Reference proteome</keyword>